<keyword evidence="4" id="KW-1185">Reference proteome</keyword>
<accession>A0A084WRF3</accession>
<reference evidence="2 4" key="1">
    <citation type="journal article" date="2014" name="BMC Genomics">
        <title>Genome sequence of Anopheles sinensis provides insight into genetics basis of mosquito competence for malaria parasites.</title>
        <authorList>
            <person name="Zhou D."/>
            <person name="Zhang D."/>
            <person name="Ding G."/>
            <person name="Shi L."/>
            <person name="Hou Q."/>
            <person name="Ye Y."/>
            <person name="Xu Y."/>
            <person name="Zhou H."/>
            <person name="Xiong C."/>
            <person name="Li S."/>
            <person name="Yu J."/>
            <person name="Hong S."/>
            <person name="Yu X."/>
            <person name="Zou P."/>
            <person name="Chen C."/>
            <person name="Chang X."/>
            <person name="Wang W."/>
            <person name="Lv Y."/>
            <person name="Sun Y."/>
            <person name="Ma L."/>
            <person name="Shen B."/>
            <person name="Zhu C."/>
        </authorList>
    </citation>
    <scope>NUCLEOTIDE SEQUENCE [LARGE SCALE GENOMIC DNA]</scope>
</reference>
<evidence type="ECO:0000313" key="3">
    <source>
        <dbReference type="EnsemblMetazoa" id="ASIC021064-PA"/>
    </source>
</evidence>
<dbReference type="EMBL" id="ATLV01026047">
    <property type="status" value="NOT_ANNOTATED_CDS"/>
    <property type="molecule type" value="Genomic_DNA"/>
</dbReference>
<evidence type="ECO:0000313" key="2">
    <source>
        <dbReference type="EMBL" id="KFB52797.1"/>
    </source>
</evidence>
<evidence type="ECO:0000256" key="1">
    <source>
        <dbReference type="SAM" id="MobiDB-lite"/>
    </source>
</evidence>
<evidence type="ECO:0000313" key="4">
    <source>
        <dbReference type="Proteomes" id="UP000030765"/>
    </source>
</evidence>
<organism evidence="2">
    <name type="scientific">Anopheles sinensis</name>
    <name type="common">Mosquito</name>
    <dbReference type="NCBI Taxonomy" id="74873"/>
    <lineage>
        <taxon>Eukaryota</taxon>
        <taxon>Metazoa</taxon>
        <taxon>Ecdysozoa</taxon>
        <taxon>Arthropoda</taxon>
        <taxon>Hexapoda</taxon>
        <taxon>Insecta</taxon>
        <taxon>Pterygota</taxon>
        <taxon>Neoptera</taxon>
        <taxon>Endopterygota</taxon>
        <taxon>Diptera</taxon>
        <taxon>Nematocera</taxon>
        <taxon>Culicoidea</taxon>
        <taxon>Culicidae</taxon>
        <taxon>Anophelinae</taxon>
        <taxon>Anopheles</taxon>
    </lineage>
</organism>
<feature type="compositionally biased region" description="Polar residues" evidence="1">
    <location>
        <begin position="82"/>
        <end position="107"/>
    </location>
</feature>
<sequence>MTSSGSSKLLRRSRRRFLLRNRAVPFLGQARSCEGATKPPDNGLALCLAVTSAESPVGPDGVTLRQPRTNVYTLTHRRAHQQRWSTTSSSGRPVQKANTASENRTDC</sequence>
<dbReference type="AlphaFoldDB" id="A0A084WRF3"/>
<dbReference type="EMBL" id="KE525405">
    <property type="protein sequence ID" value="KFB52797.1"/>
    <property type="molecule type" value="Genomic_DNA"/>
</dbReference>
<protein>
    <submittedName>
        <fullName evidence="2 3">Uncharacterized protein</fullName>
    </submittedName>
</protein>
<dbReference type="EnsemblMetazoa" id="ASIC021064-RA">
    <property type="protein sequence ID" value="ASIC021064-PA"/>
    <property type="gene ID" value="ASIC021064"/>
</dbReference>
<gene>
    <name evidence="2" type="ORF">ZHAS_00021064</name>
</gene>
<dbReference type="Proteomes" id="UP000030765">
    <property type="component" value="Unassembled WGS sequence"/>
</dbReference>
<feature type="region of interest" description="Disordered" evidence="1">
    <location>
        <begin position="77"/>
        <end position="107"/>
    </location>
</feature>
<dbReference type="VEuPathDB" id="VectorBase:ASIC021064"/>
<proteinExistence type="predicted"/>
<name>A0A084WRF3_ANOSI</name>
<reference evidence="3" key="2">
    <citation type="submission" date="2020-05" db="UniProtKB">
        <authorList>
            <consortium name="EnsemblMetazoa"/>
        </authorList>
    </citation>
    <scope>IDENTIFICATION</scope>
</reference>